<proteinExistence type="predicted"/>
<gene>
    <name evidence="1" type="ORF">HNP47_000118</name>
</gene>
<dbReference type="AlphaFoldDB" id="A0A7W9FRC8"/>
<evidence type="ECO:0000313" key="1">
    <source>
        <dbReference type="EMBL" id="MBB5770149.1"/>
    </source>
</evidence>
<accession>A0A7W9FRC8</accession>
<name>A0A7W9FRC8_BREVE</name>
<evidence type="ECO:0000313" key="2">
    <source>
        <dbReference type="Proteomes" id="UP000556201"/>
    </source>
</evidence>
<organism evidence="1 2">
    <name type="scientific">Brevundimonas vesicularis</name>
    <name type="common">Pseudomonas vesicularis</name>
    <dbReference type="NCBI Taxonomy" id="41276"/>
    <lineage>
        <taxon>Bacteria</taxon>
        <taxon>Pseudomonadati</taxon>
        <taxon>Pseudomonadota</taxon>
        <taxon>Alphaproteobacteria</taxon>
        <taxon>Caulobacterales</taxon>
        <taxon>Caulobacteraceae</taxon>
        <taxon>Brevundimonas</taxon>
    </lineage>
</organism>
<protein>
    <submittedName>
        <fullName evidence="1">Uncharacterized protein</fullName>
    </submittedName>
</protein>
<sequence>MIAALIIGAYACAAAIDLATSIRAAEPADLGPAYVCIALSNAICWPLGIIGDVLQARVDRR</sequence>
<comment type="caution">
    <text evidence="1">The sequence shown here is derived from an EMBL/GenBank/DDBJ whole genome shotgun (WGS) entry which is preliminary data.</text>
</comment>
<dbReference type="EMBL" id="JACHLJ010000001">
    <property type="protein sequence ID" value="MBB5770149.1"/>
    <property type="molecule type" value="Genomic_DNA"/>
</dbReference>
<dbReference type="Proteomes" id="UP000556201">
    <property type="component" value="Unassembled WGS sequence"/>
</dbReference>
<reference evidence="1 2" key="1">
    <citation type="submission" date="2020-08" db="EMBL/GenBank/DDBJ databases">
        <title>Functional genomics of gut bacteria from endangered species of beetles.</title>
        <authorList>
            <person name="Carlos-Shanley C."/>
        </authorList>
    </citation>
    <scope>NUCLEOTIDE SEQUENCE [LARGE SCALE GENOMIC DNA]</scope>
    <source>
        <strain evidence="1 2">S00192</strain>
    </source>
</reference>
<dbReference type="RefSeq" id="WP_184277521.1">
    <property type="nucleotide sequence ID" value="NZ_JACHLJ010000001.1"/>
</dbReference>